<dbReference type="InterPro" id="IPR015424">
    <property type="entry name" value="PyrdxlP-dep_Trfase"/>
</dbReference>
<dbReference type="InterPro" id="IPR005814">
    <property type="entry name" value="Aminotrans_3"/>
</dbReference>
<dbReference type="InterPro" id="IPR015422">
    <property type="entry name" value="PyrdxlP-dep_Trfase_small"/>
</dbReference>
<sequence>MSVQRASKKADLGNLSPTTDLTPALRGSGESGEYIEVGVQDTQGKKKTHRVLDASGGAAVACFGNGGQQAEGDDVEFTQLFKQIEKMHGRSAAYKNPYGRVMLATFRQIINISYSMHYAYTTPVHSMLTERLRDNANSAVTNWESEEEKMSNVMILNSGSEVCDAMVKLAWQYHNGQTTNGAGGQAVTVEAANKKQVVITRNTSYHGNTVQALSLSEFPTRKANFQGLFNEGNLRKVDRYYSYRDMKEGDSRDDYDDELVAGLVKTIEDVKQEGKGVSAFVIETVSGAALGCQMPSVRYLRKVKKVCRKYDILLVYDEIMCGLGRIGYANAWHYFDQEFQKEKDQDDRVNLSNKTEMLLPRIKNLAPDMMLIGKVLGAGIEPASGVVCNGKIVKKLQESNRKLKEFSHGHTFQAHGVVCAAALEAQTILPSLLENIRARGKQLGEGLKQIANRHPNIGDVRGHGLFWGVEFVRDKRGKKPFHPSNDVATKFVAAARFPDPENPEIDGIDVYAGQWTDIPDANRYTQGDHVIIAPAYHASEELIDRILKSFEGAVQRYFPGET</sequence>
<evidence type="ECO:0000313" key="5">
    <source>
        <dbReference type="Proteomes" id="UP001396898"/>
    </source>
</evidence>
<organism evidence="4 5">
    <name type="scientific">Apiospora marii</name>
    <dbReference type="NCBI Taxonomy" id="335849"/>
    <lineage>
        <taxon>Eukaryota</taxon>
        <taxon>Fungi</taxon>
        <taxon>Dikarya</taxon>
        <taxon>Ascomycota</taxon>
        <taxon>Pezizomycotina</taxon>
        <taxon>Sordariomycetes</taxon>
        <taxon>Xylariomycetidae</taxon>
        <taxon>Amphisphaeriales</taxon>
        <taxon>Apiosporaceae</taxon>
        <taxon>Apiospora</taxon>
    </lineage>
</organism>
<dbReference type="InterPro" id="IPR015421">
    <property type="entry name" value="PyrdxlP-dep_Trfase_major"/>
</dbReference>
<dbReference type="EMBL" id="JAQQWI010000003">
    <property type="protein sequence ID" value="KAK8036937.1"/>
    <property type="molecule type" value="Genomic_DNA"/>
</dbReference>
<feature type="region of interest" description="Disordered" evidence="3">
    <location>
        <begin position="1"/>
        <end position="29"/>
    </location>
</feature>
<dbReference type="SUPFAM" id="SSF53383">
    <property type="entry name" value="PLP-dependent transferases"/>
    <property type="match status" value="1"/>
</dbReference>
<evidence type="ECO:0000313" key="4">
    <source>
        <dbReference type="EMBL" id="KAK8036937.1"/>
    </source>
</evidence>
<dbReference type="PANTHER" id="PTHR43094:SF1">
    <property type="entry name" value="AMINOTRANSFERASE CLASS-III"/>
    <property type="match status" value="1"/>
</dbReference>
<dbReference type="Proteomes" id="UP001396898">
    <property type="component" value="Unassembled WGS sequence"/>
</dbReference>
<evidence type="ECO:0000256" key="1">
    <source>
        <dbReference type="ARBA" id="ARBA00008954"/>
    </source>
</evidence>
<keyword evidence="2" id="KW-0663">Pyridoxal phosphate</keyword>
<dbReference type="PANTHER" id="PTHR43094">
    <property type="entry name" value="AMINOTRANSFERASE"/>
    <property type="match status" value="1"/>
</dbReference>
<evidence type="ECO:0000256" key="2">
    <source>
        <dbReference type="ARBA" id="ARBA00022898"/>
    </source>
</evidence>
<dbReference type="Pfam" id="PF00202">
    <property type="entry name" value="Aminotran_3"/>
    <property type="match status" value="2"/>
</dbReference>
<accession>A0ABR1SRX0</accession>
<comment type="similarity">
    <text evidence="1">Belongs to the class-III pyridoxal-phosphate-dependent aminotransferase family.</text>
</comment>
<reference evidence="4 5" key="1">
    <citation type="submission" date="2023-01" db="EMBL/GenBank/DDBJ databases">
        <title>Analysis of 21 Apiospora genomes using comparative genomics revels a genus with tremendous synthesis potential of carbohydrate active enzymes and secondary metabolites.</title>
        <authorList>
            <person name="Sorensen T."/>
        </authorList>
    </citation>
    <scope>NUCLEOTIDE SEQUENCE [LARGE SCALE GENOMIC DNA]</scope>
    <source>
        <strain evidence="4 5">CBS 20057</strain>
    </source>
</reference>
<evidence type="ECO:0000256" key="3">
    <source>
        <dbReference type="SAM" id="MobiDB-lite"/>
    </source>
</evidence>
<comment type="caution">
    <text evidence="4">The sequence shown here is derived from an EMBL/GenBank/DDBJ whole genome shotgun (WGS) entry which is preliminary data.</text>
</comment>
<name>A0ABR1SRX0_9PEZI</name>
<proteinExistence type="inferred from homology"/>
<evidence type="ECO:0008006" key="6">
    <source>
        <dbReference type="Google" id="ProtNLM"/>
    </source>
</evidence>
<protein>
    <recommendedName>
        <fullName evidence="6">PLP-dependent transferase</fullName>
    </recommendedName>
</protein>
<dbReference type="Gene3D" id="3.90.1150.10">
    <property type="entry name" value="Aspartate Aminotransferase, domain 1"/>
    <property type="match status" value="1"/>
</dbReference>
<gene>
    <name evidence="4" type="ORF">PG991_001251</name>
</gene>
<keyword evidence="5" id="KW-1185">Reference proteome</keyword>
<dbReference type="Gene3D" id="3.40.640.10">
    <property type="entry name" value="Type I PLP-dependent aspartate aminotransferase-like (Major domain)"/>
    <property type="match status" value="1"/>
</dbReference>